<evidence type="ECO:0000313" key="7">
    <source>
        <dbReference type="Proteomes" id="UP000192220"/>
    </source>
</evidence>
<dbReference type="GO" id="GO:0005615">
    <property type="term" value="C:extracellular space"/>
    <property type="evidence" value="ECO:0007669"/>
    <property type="project" value="TreeGrafter"/>
</dbReference>
<dbReference type="Gene3D" id="1.20.5.170">
    <property type="match status" value="1"/>
</dbReference>
<dbReference type="GO" id="GO:0031424">
    <property type="term" value="P:keratinization"/>
    <property type="evidence" value="ECO:0007669"/>
    <property type="project" value="TreeGrafter"/>
</dbReference>
<dbReference type="GeneID" id="106523204"/>
<dbReference type="GO" id="GO:0045095">
    <property type="term" value="C:keratin filament"/>
    <property type="evidence" value="ECO:0007669"/>
    <property type="project" value="InterPro"/>
</dbReference>
<organism evidence="7 8">
    <name type="scientific">Austrofundulus limnaeus</name>
    <name type="common">Annual killifish</name>
    <dbReference type="NCBI Taxonomy" id="52670"/>
    <lineage>
        <taxon>Eukaryota</taxon>
        <taxon>Metazoa</taxon>
        <taxon>Chordata</taxon>
        <taxon>Craniata</taxon>
        <taxon>Vertebrata</taxon>
        <taxon>Euteleostomi</taxon>
        <taxon>Actinopterygii</taxon>
        <taxon>Neopterygii</taxon>
        <taxon>Teleostei</taxon>
        <taxon>Neoteleostei</taxon>
        <taxon>Acanthomorphata</taxon>
        <taxon>Ovalentaria</taxon>
        <taxon>Atherinomorphae</taxon>
        <taxon>Cyprinodontiformes</taxon>
        <taxon>Rivulidae</taxon>
        <taxon>Austrofundulus</taxon>
    </lineage>
</organism>
<keyword evidence="1 3" id="KW-0403">Intermediate filament</keyword>
<dbReference type="InParanoid" id="A0A2I4BWB4"/>
<evidence type="ECO:0000259" key="6">
    <source>
        <dbReference type="PROSITE" id="PS51842"/>
    </source>
</evidence>
<comment type="similarity">
    <text evidence="3">Belongs to the intermediate filament family.</text>
</comment>
<evidence type="ECO:0000256" key="1">
    <source>
        <dbReference type="ARBA" id="ARBA00022754"/>
    </source>
</evidence>
<dbReference type="SUPFAM" id="SSF64593">
    <property type="entry name" value="Intermediate filament protein, coiled coil region"/>
    <property type="match status" value="2"/>
</dbReference>
<evidence type="ECO:0000256" key="5">
    <source>
        <dbReference type="SAM" id="MobiDB-lite"/>
    </source>
</evidence>
<dbReference type="Proteomes" id="UP000192220">
    <property type="component" value="Unplaced"/>
</dbReference>
<feature type="compositionally biased region" description="Polar residues" evidence="5">
    <location>
        <begin position="21"/>
        <end position="36"/>
    </location>
</feature>
<dbReference type="InterPro" id="IPR018039">
    <property type="entry name" value="IF_conserved"/>
</dbReference>
<feature type="coiled-coil region" evidence="4">
    <location>
        <begin position="70"/>
        <end position="174"/>
    </location>
</feature>
<keyword evidence="2 4" id="KW-0175">Coiled coil</keyword>
<accession>A0A2I4BWB4</accession>
<keyword evidence="7" id="KW-1185">Reference proteome</keyword>
<gene>
    <name evidence="8" type="primary">LOC106523204</name>
</gene>
<feature type="coiled-coil region" evidence="4">
    <location>
        <begin position="275"/>
        <end position="376"/>
    </location>
</feature>
<dbReference type="SMART" id="SM01391">
    <property type="entry name" value="Filament"/>
    <property type="match status" value="1"/>
</dbReference>
<dbReference type="PANTHER" id="PTHR45616:SF9">
    <property type="entry name" value="KERATIN, TYPE II CYTOSKELETAL 8-RELATED"/>
    <property type="match status" value="1"/>
</dbReference>
<dbReference type="PANTHER" id="PTHR45616">
    <property type="entry name" value="GATA-TYPE DOMAIN-CONTAINING PROTEIN"/>
    <property type="match status" value="1"/>
</dbReference>
<dbReference type="Pfam" id="PF00038">
    <property type="entry name" value="Filament"/>
    <property type="match status" value="1"/>
</dbReference>
<proteinExistence type="inferred from homology"/>
<dbReference type="GO" id="GO:0030280">
    <property type="term" value="F:structural constituent of skin epidermis"/>
    <property type="evidence" value="ECO:0007669"/>
    <property type="project" value="TreeGrafter"/>
</dbReference>
<dbReference type="KEGG" id="alim:106523204"/>
<name>A0A2I4BWB4_AUSLI</name>
<feature type="region of interest" description="Disordered" evidence="5">
    <location>
        <begin position="1"/>
        <end position="36"/>
    </location>
</feature>
<dbReference type="OrthoDB" id="2441647at2759"/>
<dbReference type="InterPro" id="IPR003054">
    <property type="entry name" value="Keratin_II"/>
</dbReference>
<evidence type="ECO:0000256" key="3">
    <source>
        <dbReference type="RuleBase" id="RU000685"/>
    </source>
</evidence>
<dbReference type="Gene3D" id="1.20.5.500">
    <property type="entry name" value="Single helix bin"/>
    <property type="match status" value="1"/>
</dbReference>
<feature type="domain" description="IF rod" evidence="6">
    <location>
        <begin position="66"/>
        <end position="377"/>
    </location>
</feature>
<dbReference type="RefSeq" id="XP_013872028.1">
    <property type="nucleotide sequence ID" value="XM_014016574.1"/>
</dbReference>
<dbReference type="PRINTS" id="PR01276">
    <property type="entry name" value="TYPE2KERATIN"/>
</dbReference>
<evidence type="ECO:0000313" key="8">
    <source>
        <dbReference type="RefSeq" id="XP_013872028.1"/>
    </source>
</evidence>
<dbReference type="InterPro" id="IPR039008">
    <property type="entry name" value="IF_rod_dom"/>
</dbReference>
<dbReference type="PROSITE" id="PS00226">
    <property type="entry name" value="IF_ROD_1"/>
    <property type="match status" value="1"/>
</dbReference>
<sequence length="433" mass="49714">MSLRKKGTGHSRLYSAGGSVSIPTGSNSNPKNRTNDLVTPVTFNKSLLDPVKTEIDPAIQALRTEEKDQIKGLNNRFASYIENVRLLEQQNKLLETKWSLLQQGTVNCSEVEPFYKAYIAALQKQLDALDNDKLKLDTENQAVHRTLDEFKTKYKQEINKRENAENEFVKHKKDVDEGILSKVNLESLLFSLKDELGFLKMVYEEELKELKNSVKDTSVVVEMDNSRNLNMDQIVAEVKAHYESIASRSREETEFWYKAKFDQMTTKANQYGYELRANNEEVAELKRLISRVQREIENVTAENEKLNRSIPVMETRGDQAVLDAAARIKNLQDALKNAKQCMVKQIKEYQELLSVKMALDIEITTYKKMLEEEEKKLVYGSVYNIQLVQSVPTPPKPVQEQPSPQPQAKTLRRQKSNPVVIKTVETTDRSSYK</sequence>
<evidence type="ECO:0000256" key="2">
    <source>
        <dbReference type="ARBA" id="ARBA00023054"/>
    </source>
</evidence>
<evidence type="ECO:0000256" key="4">
    <source>
        <dbReference type="SAM" id="Coils"/>
    </source>
</evidence>
<protein>
    <submittedName>
        <fullName evidence="8">Keratin, type II cytoskeletal 8</fullName>
    </submittedName>
</protein>
<dbReference type="PROSITE" id="PS51842">
    <property type="entry name" value="IF_ROD_2"/>
    <property type="match status" value="1"/>
</dbReference>
<reference evidence="8" key="1">
    <citation type="submission" date="2025-08" db="UniProtKB">
        <authorList>
            <consortium name="RefSeq"/>
        </authorList>
    </citation>
    <scope>IDENTIFICATION</scope>
    <source>
        <strain evidence="8">Quisiro</strain>
        <tissue evidence="8">Liver</tissue>
    </source>
</reference>
<dbReference type="AlphaFoldDB" id="A0A2I4BWB4"/>
<dbReference type="GO" id="GO:0045109">
    <property type="term" value="P:intermediate filament organization"/>
    <property type="evidence" value="ECO:0007669"/>
    <property type="project" value="TreeGrafter"/>
</dbReference>
<dbReference type="Gene3D" id="1.20.5.1160">
    <property type="entry name" value="Vasodilator-stimulated phosphoprotein"/>
    <property type="match status" value="1"/>
</dbReference>
<feature type="region of interest" description="Disordered" evidence="5">
    <location>
        <begin position="392"/>
        <end position="433"/>
    </location>
</feature>
<dbReference type="STRING" id="52670.A0A2I4BWB4"/>
<dbReference type="FunFam" id="1.20.5.1160:FF:000001">
    <property type="entry name" value="Keratin type II"/>
    <property type="match status" value="1"/>
</dbReference>